<evidence type="ECO:0000313" key="3">
    <source>
        <dbReference type="Proteomes" id="UP000325273"/>
    </source>
</evidence>
<reference evidence="2 3" key="1">
    <citation type="submission" date="2019-08" db="EMBL/GenBank/DDBJ databases">
        <title>Paraburkholderia sp. DCY113.</title>
        <authorList>
            <person name="Kang J."/>
        </authorList>
    </citation>
    <scope>NUCLEOTIDE SEQUENCE [LARGE SCALE GENOMIC DNA]</scope>
    <source>
        <strain evidence="2 3">DCY113</strain>
    </source>
</reference>
<protein>
    <recommendedName>
        <fullName evidence="4">Regulatory Fis family protein</fullName>
    </recommendedName>
</protein>
<proteinExistence type="predicted"/>
<comment type="caution">
    <text evidence="2">The sequence shown here is derived from an EMBL/GenBank/DDBJ whole genome shotgun (WGS) entry which is preliminary data.</text>
</comment>
<gene>
    <name evidence="2" type="ORF">FVF58_20160</name>
</gene>
<feature type="compositionally biased region" description="Polar residues" evidence="1">
    <location>
        <begin position="184"/>
        <end position="197"/>
    </location>
</feature>
<evidence type="ECO:0000256" key="1">
    <source>
        <dbReference type="SAM" id="MobiDB-lite"/>
    </source>
</evidence>
<dbReference type="RefSeq" id="WP_149671629.1">
    <property type="nucleotide sequence ID" value="NZ_VTUZ01000012.1"/>
</dbReference>
<dbReference type="Proteomes" id="UP000325273">
    <property type="component" value="Unassembled WGS sequence"/>
</dbReference>
<feature type="region of interest" description="Disordered" evidence="1">
    <location>
        <begin position="184"/>
        <end position="206"/>
    </location>
</feature>
<dbReference type="AlphaFoldDB" id="A0A5B0H6C3"/>
<evidence type="ECO:0008006" key="4">
    <source>
        <dbReference type="Google" id="ProtNLM"/>
    </source>
</evidence>
<evidence type="ECO:0000313" key="2">
    <source>
        <dbReference type="EMBL" id="KAA1010652.1"/>
    </source>
</evidence>
<sequence length="206" mass="23375">MPIVYDYRYVIACSSLPDEFKREFRKLARGKVNRKYDRRTGADYPVSPETQCYRVAELLDGFETLRAGGFALQTPWNFQGKHLSHLIACWRAQEPTWYDQTKLVHWRQFLLWIRKRTLLALLNSTVRSEASCGHRTPAPVAVVPARGGAAIPVLTYDKVLSALTEHRGNLRKAARALGTTTRAVSQTFTEDSPSEKQLPSGIRILT</sequence>
<dbReference type="EMBL" id="VTUZ01000012">
    <property type="protein sequence ID" value="KAA1010652.1"/>
    <property type="molecule type" value="Genomic_DNA"/>
</dbReference>
<accession>A0A5B0H6C3</accession>
<keyword evidence="3" id="KW-1185">Reference proteome</keyword>
<organism evidence="2 3">
    <name type="scientific">Paraburkholderia panacisoli</name>
    <dbReference type="NCBI Taxonomy" id="2603818"/>
    <lineage>
        <taxon>Bacteria</taxon>
        <taxon>Pseudomonadati</taxon>
        <taxon>Pseudomonadota</taxon>
        <taxon>Betaproteobacteria</taxon>
        <taxon>Burkholderiales</taxon>
        <taxon>Burkholderiaceae</taxon>
        <taxon>Paraburkholderia</taxon>
    </lineage>
</organism>
<name>A0A5B0H6C3_9BURK</name>